<protein>
    <recommendedName>
        <fullName evidence="4">Set2 Rpb1 interacting domain-containing protein</fullName>
    </recommendedName>
</protein>
<accession>A0ABN7PAJ3</accession>
<dbReference type="Proteomes" id="UP001153148">
    <property type="component" value="Unassembled WGS sequence"/>
</dbReference>
<evidence type="ECO:0000256" key="2">
    <source>
        <dbReference type="ARBA" id="ARBA00023242"/>
    </source>
</evidence>
<dbReference type="InterPro" id="IPR013257">
    <property type="entry name" value="SRI"/>
</dbReference>
<comment type="caution">
    <text evidence="5">The sequence shown here is derived from an EMBL/GenBank/DDBJ whole genome shotgun (WGS) entry which is preliminary data.</text>
</comment>
<gene>
    <name evidence="5" type="ORF">TPAB3V08_LOCUS11772</name>
</gene>
<feature type="region of interest" description="Disordered" evidence="3">
    <location>
        <begin position="1"/>
        <end position="135"/>
    </location>
</feature>
<name>A0ABN7PAJ3_TIMPD</name>
<sequence length="245" mass="27651">MTSFFQKTKQSPLPFLEQNSRVASDEESCPTTGDEARALPDLVPLSKPQEEEEEVHKDTDSQNSSNHTSISSSKDVSRADEKYNPETALYGDSDSPADAARINPQDSKTEEQTGKRKLSSLFGDDSSDDGHSFAGEKKRSSILGLPSVHGKPVKRSQVLPARAEGRTKVSPQDRKVVADRVVKYLMPFYKRDRIATRELFKMLARHLVHQMFDDRRETDEASVKQTVHMFFKKHRLVESEADLNK</sequence>
<evidence type="ECO:0000313" key="5">
    <source>
        <dbReference type="EMBL" id="CAG2064828.1"/>
    </source>
</evidence>
<reference evidence="5" key="1">
    <citation type="submission" date="2021-03" db="EMBL/GenBank/DDBJ databases">
        <authorList>
            <person name="Tran Van P."/>
        </authorList>
    </citation>
    <scope>NUCLEOTIDE SEQUENCE</scope>
</reference>
<feature type="compositionally biased region" description="Basic and acidic residues" evidence="3">
    <location>
        <begin position="75"/>
        <end position="84"/>
    </location>
</feature>
<evidence type="ECO:0000259" key="4">
    <source>
        <dbReference type="Pfam" id="PF08236"/>
    </source>
</evidence>
<evidence type="ECO:0000313" key="6">
    <source>
        <dbReference type="Proteomes" id="UP001153148"/>
    </source>
</evidence>
<evidence type="ECO:0000256" key="3">
    <source>
        <dbReference type="SAM" id="MobiDB-lite"/>
    </source>
</evidence>
<feature type="domain" description="Set2 Rpb1 interacting" evidence="4">
    <location>
        <begin position="174"/>
        <end position="240"/>
    </location>
</feature>
<keyword evidence="6" id="KW-1185">Reference proteome</keyword>
<dbReference type="Pfam" id="PF08236">
    <property type="entry name" value="SRI"/>
    <property type="match status" value="1"/>
</dbReference>
<feature type="compositionally biased region" description="Polar residues" evidence="3">
    <location>
        <begin position="1"/>
        <end position="22"/>
    </location>
</feature>
<organism evidence="5 6">
    <name type="scientific">Timema podura</name>
    <name type="common">Walking stick</name>
    <dbReference type="NCBI Taxonomy" id="61482"/>
    <lineage>
        <taxon>Eukaryota</taxon>
        <taxon>Metazoa</taxon>
        <taxon>Ecdysozoa</taxon>
        <taxon>Arthropoda</taxon>
        <taxon>Hexapoda</taxon>
        <taxon>Insecta</taxon>
        <taxon>Pterygota</taxon>
        <taxon>Neoptera</taxon>
        <taxon>Polyneoptera</taxon>
        <taxon>Phasmatodea</taxon>
        <taxon>Timematodea</taxon>
        <taxon>Timematoidea</taxon>
        <taxon>Timematidae</taxon>
        <taxon>Timema</taxon>
    </lineage>
</organism>
<proteinExistence type="predicted"/>
<evidence type="ECO:0000256" key="1">
    <source>
        <dbReference type="ARBA" id="ARBA00004123"/>
    </source>
</evidence>
<feature type="compositionally biased region" description="Low complexity" evidence="3">
    <location>
        <begin position="61"/>
        <end position="73"/>
    </location>
</feature>
<keyword evidence="2" id="KW-0539">Nucleus</keyword>
<comment type="subcellular location">
    <subcellularLocation>
        <location evidence="1">Nucleus</location>
    </subcellularLocation>
</comment>
<dbReference type="EMBL" id="CAJPIN010037284">
    <property type="protein sequence ID" value="CAG2064828.1"/>
    <property type="molecule type" value="Genomic_DNA"/>
</dbReference>